<feature type="domain" description="NlpC/P60" evidence="5">
    <location>
        <begin position="24"/>
        <end position="179"/>
    </location>
</feature>
<dbReference type="PANTHER" id="PTHR47053:SF1">
    <property type="entry name" value="MUREIN DD-ENDOPEPTIDASE MEPH-RELATED"/>
    <property type="match status" value="1"/>
</dbReference>
<evidence type="ECO:0000256" key="4">
    <source>
        <dbReference type="ARBA" id="ARBA00022807"/>
    </source>
</evidence>
<dbReference type="Pfam" id="PF00877">
    <property type="entry name" value="NLPC_P60"/>
    <property type="match status" value="1"/>
</dbReference>
<sequence>MAAEPATRPGILAGADLEEYASLDGLRKRIVDESLDLASKDSWLRYQFGSADPDSGGFDCSGSVYYILQRVGIDPPRSSADQFTWVKDADALTEVPSAVSSTSDSAFKDLKPGDLLFWSGTYEPTDGRTVPVSHVQIFLGHEKATGEPVMVGASDGRTYRGTKRSGYGVFDFKLPKPGSKAKFLGYGLPTASG</sequence>
<dbReference type="PANTHER" id="PTHR47053">
    <property type="entry name" value="MUREIN DD-ENDOPEPTIDASE MEPH-RELATED"/>
    <property type="match status" value="1"/>
</dbReference>
<keyword evidence="7" id="KW-1185">Reference proteome</keyword>
<dbReference type="RefSeq" id="WP_341406678.1">
    <property type="nucleotide sequence ID" value="NZ_JBBUKT010000009.1"/>
</dbReference>
<evidence type="ECO:0000313" key="6">
    <source>
        <dbReference type="EMBL" id="MEK7952918.1"/>
    </source>
</evidence>
<comment type="caution">
    <text evidence="6">The sequence shown here is derived from an EMBL/GenBank/DDBJ whole genome shotgun (WGS) entry which is preliminary data.</text>
</comment>
<dbReference type="Proteomes" id="UP001371305">
    <property type="component" value="Unassembled WGS sequence"/>
</dbReference>
<dbReference type="EMBL" id="JBBUKT010000009">
    <property type="protein sequence ID" value="MEK7952918.1"/>
    <property type="molecule type" value="Genomic_DNA"/>
</dbReference>
<dbReference type="InterPro" id="IPR051202">
    <property type="entry name" value="Peptidase_C40"/>
</dbReference>
<dbReference type="InterPro" id="IPR000064">
    <property type="entry name" value="NLP_P60_dom"/>
</dbReference>
<evidence type="ECO:0000256" key="1">
    <source>
        <dbReference type="ARBA" id="ARBA00007074"/>
    </source>
</evidence>
<evidence type="ECO:0000256" key="2">
    <source>
        <dbReference type="ARBA" id="ARBA00022670"/>
    </source>
</evidence>
<dbReference type="InterPro" id="IPR038765">
    <property type="entry name" value="Papain-like_cys_pep_sf"/>
</dbReference>
<evidence type="ECO:0000313" key="7">
    <source>
        <dbReference type="Proteomes" id="UP001371305"/>
    </source>
</evidence>
<evidence type="ECO:0000259" key="5">
    <source>
        <dbReference type="PROSITE" id="PS51935"/>
    </source>
</evidence>
<evidence type="ECO:0000256" key="3">
    <source>
        <dbReference type="ARBA" id="ARBA00022801"/>
    </source>
</evidence>
<organism evidence="6 7">
    <name type="scientific">Luteolibacter soli</name>
    <dbReference type="NCBI Taxonomy" id="3135280"/>
    <lineage>
        <taxon>Bacteria</taxon>
        <taxon>Pseudomonadati</taxon>
        <taxon>Verrucomicrobiota</taxon>
        <taxon>Verrucomicrobiia</taxon>
        <taxon>Verrucomicrobiales</taxon>
        <taxon>Verrucomicrobiaceae</taxon>
        <taxon>Luteolibacter</taxon>
    </lineage>
</organism>
<dbReference type="Gene3D" id="3.90.1720.10">
    <property type="entry name" value="endopeptidase domain like (from Nostoc punctiforme)"/>
    <property type="match status" value="1"/>
</dbReference>
<gene>
    <name evidence="6" type="ORF">WKV53_20565</name>
</gene>
<keyword evidence="4" id="KW-0788">Thiol protease</keyword>
<name>A0ABU9AYR8_9BACT</name>
<keyword evidence="3" id="KW-0378">Hydrolase</keyword>
<proteinExistence type="inferred from homology"/>
<dbReference type="PROSITE" id="PS51935">
    <property type="entry name" value="NLPC_P60"/>
    <property type="match status" value="1"/>
</dbReference>
<comment type="similarity">
    <text evidence="1">Belongs to the peptidase C40 family.</text>
</comment>
<dbReference type="SUPFAM" id="SSF54001">
    <property type="entry name" value="Cysteine proteinases"/>
    <property type="match status" value="1"/>
</dbReference>
<protein>
    <submittedName>
        <fullName evidence="6">NlpC/P60 family protein</fullName>
    </submittedName>
</protein>
<keyword evidence="2" id="KW-0645">Protease</keyword>
<accession>A0ABU9AYR8</accession>
<reference evidence="6 7" key="1">
    <citation type="submission" date="2024-04" db="EMBL/GenBank/DDBJ databases">
        <title>Luteolibacter sp. isolated from soil.</title>
        <authorList>
            <person name="An J."/>
        </authorList>
    </citation>
    <scope>NUCLEOTIDE SEQUENCE [LARGE SCALE GENOMIC DNA]</scope>
    <source>
        <strain evidence="6 7">Y139</strain>
    </source>
</reference>